<dbReference type="PROSITE" id="PS51779">
    <property type="entry name" value="POTRA"/>
    <property type="match status" value="1"/>
</dbReference>
<feature type="transmembrane region" description="Helical" evidence="4">
    <location>
        <begin position="44"/>
        <end position="60"/>
    </location>
</feature>
<evidence type="ECO:0000256" key="4">
    <source>
        <dbReference type="SAM" id="Phobius"/>
    </source>
</evidence>
<dbReference type="EMBL" id="MHTJ01000003">
    <property type="protein sequence ID" value="OHA58562.1"/>
    <property type="molecule type" value="Genomic_DNA"/>
</dbReference>
<organism evidence="6 7">
    <name type="scientific">Candidatus Vogelbacteria bacterium RIFOXYD1_FULL_44_32</name>
    <dbReference type="NCBI Taxonomy" id="1802438"/>
    <lineage>
        <taxon>Bacteria</taxon>
        <taxon>Candidatus Vogeliibacteriota</taxon>
    </lineage>
</organism>
<accession>A0A1G2QEY9</accession>
<evidence type="ECO:0000313" key="6">
    <source>
        <dbReference type="EMBL" id="OHA58562.1"/>
    </source>
</evidence>
<evidence type="ECO:0000256" key="1">
    <source>
        <dbReference type="ARBA" id="ARBA00004370"/>
    </source>
</evidence>
<dbReference type="Proteomes" id="UP000177043">
    <property type="component" value="Unassembled WGS sequence"/>
</dbReference>
<feature type="compositionally biased region" description="Basic and acidic residues" evidence="3">
    <location>
        <begin position="10"/>
        <end position="27"/>
    </location>
</feature>
<evidence type="ECO:0000259" key="5">
    <source>
        <dbReference type="PROSITE" id="PS51779"/>
    </source>
</evidence>
<sequence>MSVKKLSVRINKEPAQKPAPHARDDLRRQKVAATRRARRVRGKILAGFLILSIAALVWLMRHPSLQIKEIIITGNQKVETTDIRRAVEANLTGSYFYIFPKNNFLLYPQAEIRRQISRISGYIYDADIGVSNFHTLNIKISERQAKYIWCGDSASTSSCYLADQTGLIFSSAPGISKNIMFTIYSPLPTNPQGKKPLTTAGFAKLDEAVGALPAILDFVGLKRSDVGAVRVSGDNDYFFIIEDIASRGPEEWELRFKAESQLSAIASYLKALWQSAEFQAERSNSALDYVDLRFGKKVYYKFD</sequence>
<gene>
    <name evidence="6" type="ORF">A2571_02215</name>
</gene>
<reference evidence="6 7" key="1">
    <citation type="journal article" date="2016" name="Nat. Commun.">
        <title>Thousands of microbial genomes shed light on interconnected biogeochemical processes in an aquifer system.</title>
        <authorList>
            <person name="Anantharaman K."/>
            <person name="Brown C.T."/>
            <person name="Hug L.A."/>
            <person name="Sharon I."/>
            <person name="Castelle C.J."/>
            <person name="Probst A.J."/>
            <person name="Thomas B.C."/>
            <person name="Singh A."/>
            <person name="Wilkins M.J."/>
            <person name="Karaoz U."/>
            <person name="Brodie E.L."/>
            <person name="Williams K.H."/>
            <person name="Hubbard S.S."/>
            <person name="Banfield J.F."/>
        </authorList>
    </citation>
    <scope>NUCLEOTIDE SEQUENCE [LARGE SCALE GENOMIC DNA]</scope>
</reference>
<protein>
    <recommendedName>
        <fullName evidence="5">POTRA domain-containing protein</fullName>
    </recommendedName>
</protein>
<comment type="caution">
    <text evidence="6">The sequence shown here is derived from an EMBL/GenBank/DDBJ whole genome shotgun (WGS) entry which is preliminary data.</text>
</comment>
<feature type="domain" description="POTRA" evidence="5">
    <location>
        <begin position="65"/>
        <end position="143"/>
    </location>
</feature>
<dbReference type="GO" id="GO:0016020">
    <property type="term" value="C:membrane"/>
    <property type="evidence" value="ECO:0007669"/>
    <property type="project" value="UniProtKB-SubCell"/>
</dbReference>
<name>A0A1G2QEY9_9BACT</name>
<dbReference type="STRING" id="1802438.A2571_02215"/>
<evidence type="ECO:0000256" key="2">
    <source>
        <dbReference type="ARBA" id="ARBA00023136"/>
    </source>
</evidence>
<keyword evidence="4" id="KW-1133">Transmembrane helix</keyword>
<keyword evidence="4" id="KW-0812">Transmembrane</keyword>
<feature type="region of interest" description="Disordered" evidence="3">
    <location>
        <begin position="1"/>
        <end position="27"/>
    </location>
</feature>
<dbReference type="AlphaFoldDB" id="A0A1G2QEY9"/>
<keyword evidence="2 4" id="KW-0472">Membrane</keyword>
<dbReference type="InterPro" id="IPR034746">
    <property type="entry name" value="POTRA"/>
</dbReference>
<evidence type="ECO:0000256" key="3">
    <source>
        <dbReference type="SAM" id="MobiDB-lite"/>
    </source>
</evidence>
<evidence type="ECO:0000313" key="7">
    <source>
        <dbReference type="Proteomes" id="UP000177043"/>
    </source>
</evidence>
<proteinExistence type="predicted"/>
<comment type="subcellular location">
    <subcellularLocation>
        <location evidence="1">Membrane</location>
    </subcellularLocation>
</comment>